<dbReference type="GO" id="GO:0005737">
    <property type="term" value="C:cytoplasm"/>
    <property type="evidence" value="ECO:0007669"/>
    <property type="project" value="TreeGrafter"/>
</dbReference>
<comment type="pathway">
    <text evidence="3">Porphyrin-containing compound metabolism; protoporphyrin-IX biosynthesis; coproporphyrinogen-III from 5-aminolevulinate: step 2/4.</text>
</comment>
<dbReference type="HAMAP" id="MF_00260">
    <property type="entry name" value="Porphobil_deam"/>
    <property type="match status" value="1"/>
</dbReference>
<dbReference type="eggNOG" id="KOG2892">
    <property type="taxonomic scope" value="Eukaryota"/>
</dbReference>
<evidence type="ECO:0000256" key="2">
    <source>
        <dbReference type="ARBA" id="ARBA00002869"/>
    </source>
</evidence>
<dbReference type="InterPro" id="IPR022417">
    <property type="entry name" value="Porphobilin_deaminase_N"/>
</dbReference>
<evidence type="ECO:0000313" key="15">
    <source>
        <dbReference type="EMBL" id="CCA73289.1"/>
    </source>
</evidence>
<evidence type="ECO:0000256" key="5">
    <source>
        <dbReference type="ARBA" id="ARBA00012655"/>
    </source>
</evidence>
<dbReference type="NCBIfam" id="TIGR00212">
    <property type="entry name" value="hemC"/>
    <property type="match status" value="1"/>
</dbReference>
<dbReference type="CDD" id="cd13645">
    <property type="entry name" value="PBP2_HuPBGD_like"/>
    <property type="match status" value="1"/>
</dbReference>
<reference evidence="15 16" key="1">
    <citation type="journal article" date="2011" name="PLoS Pathog.">
        <title>Endophytic Life Strategies Decoded by Genome and Transcriptome Analyses of the Mutualistic Root Symbiont Piriformospora indica.</title>
        <authorList>
            <person name="Zuccaro A."/>
            <person name="Lahrmann U."/>
            <person name="Guldener U."/>
            <person name="Langen G."/>
            <person name="Pfiffi S."/>
            <person name="Biedenkopf D."/>
            <person name="Wong P."/>
            <person name="Samans B."/>
            <person name="Grimm C."/>
            <person name="Basiewicz M."/>
            <person name="Murat C."/>
            <person name="Martin F."/>
            <person name="Kogel K.H."/>
        </authorList>
    </citation>
    <scope>NUCLEOTIDE SEQUENCE [LARGE SCALE GENOMIC DNA]</scope>
    <source>
        <strain evidence="15 16">DSM 11827</strain>
    </source>
</reference>
<organism evidence="15 16">
    <name type="scientific">Serendipita indica (strain DSM 11827)</name>
    <name type="common">Root endophyte fungus</name>
    <name type="synonym">Piriformospora indica</name>
    <dbReference type="NCBI Taxonomy" id="1109443"/>
    <lineage>
        <taxon>Eukaryota</taxon>
        <taxon>Fungi</taxon>
        <taxon>Dikarya</taxon>
        <taxon>Basidiomycota</taxon>
        <taxon>Agaricomycotina</taxon>
        <taxon>Agaricomycetes</taxon>
        <taxon>Sebacinales</taxon>
        <taxon>Serendipitaceae</taxon>
        <taxon>Serendipita</taxon>
    </lineage>
</organism>
<comment type="cofactor">
    <cofactor evidence="1">
        <name>dipyrromethane</name>
        <dbReference type="ChEBI" id="CHEBI:60342"/>
    </cofactor>
</comment>
<evidence type="ECO:0000256" key="11">
    <source>
        <dbReference type="ARBA" id="ARBA00033064"/>
    </source>
</evidence>
<gene>
    <name evidence="15" type="ORF">PIIN_07244</name>
</gene>
<evidence type="ECO:0000256" key="10">
    <source>
        <dbReference type="ARBA" id="ARBA00030685"/>
    </source>
</evidence>
<evidence type="ECO:0000256" key="3">
    <source>
        <dbReference type="ARBA" id="ARBA00004735"/>
    </source>
</evidence>
<dbReference type="AlphaFoldDB" id="G4TPN3"/>
<evidence type="ECO:0000256" key="12">
    <source>
        <dbReference type="ARBA" id="ARBA00048169"/>
    </source>
</evidence>
<protein>
    <recommendedName>
        <fullName evidence="6">Porphobilinogen deaminase</fullName>
        <ecNumber evidence="5">2.5.1.61</ecNumber>
    </recommendedName>
    <alternativeName>
        <fullName evidence="11">Hydroxymethylbilane synthase</fullName>
    </alternativeName>
    <alternativeName>
        <fullName evidence="10">Pre-uroporphyrinogen synthase</fullName>
    </alternativeName>
</protein>
<dbReference type="EC" id="2.5.1.61" evidence="5"/>
<keyword evidence="9" id="KW-0627">Porphyrin biosynthesis</keyword>
<evidence type="ECO:0000256" key="8">
    <source>
        <dbReference type="ARBA" id="ARBA00023133"/>
    </source>
</evidence>
<dbReference type="HOGENOM" id="CLU_019704_0_2_1"/>
<comment type="function">
    <text evidence="2">Tetrapolymerization of the monopyrrole PBG into the hydroxymethylbilane pre-uroporphyrinogen in several discrete steps.</text>
</comment>
<dbReference type="FunCoup" id="G4TPN3">
    <property type="interactions" value="392"/>
</dbReference>
<dbReference type="InParanoid" id="G4TPN3"/>
<keyword evidence="8" id="KW-0350">Heme biosynthesis</keyword>
<proteinExistence type="inferred from homology"/>
<evidence type="ECO:0000256" key="4">
    <source>
        <dbReference type="ARBA" id="ARBA00005638"/>
    </source>
</evidence>
<dbReference type="PRINTS" id="PR00151">
    <property type="entry name" value="PORPHBDMNASE"/>
</dbReference>
<accession>G4TPN3</accession>
<dbReference type="FunFam" id="3.40.190.10:FF:000005">
    <property type="entry name" value="Porphobilinogen deaminase"/>
    <property type="match status" value="1"/>
</dbReference>
<sequence length="349" mass="37691">MESPNTQTKPLVIGSRASKLAQIQTESVEAALRAAHPSQPFEIRLMTTEADRNQSQALYLMGGKALWTKDLEVGLLDGSIDLIVHCLKDMPTSLPEGCKIGAILEKEDPRDCLVVKQGLGYKSLEEMPNGSVIGTSSVRRVALLKRSFPHLTFRDVRGNLSTRLAKLDADDGAYTALILAAAGLQRQGLRDRITEMISPPVMYPAVGQAALAVEIRENDPRVEDIVKVLIDWKTEWTGVAERACLRVLEGGCSVPVGVWSVLTGERDAEGGVDLQITGTVTSLNGQTHIEATVDEKVSNIEEAEQVGKKLAQILIGKGADVVLEDIKRDKAAKQAKAGATELEKIAVPQ</sequence>
<dbReference type="OrthoDB" id="564646at2759"/>
<dbReference type="InterPro" id="IPR036803">
    <property type="entry name" value="Porphobilinogen_deaminase_C_sf"/>
</dbReference>
<dbReference type="SUPFAM" id="SSF54782">
    <property type="entry name" value="Porphobilinogen deaminase (hydroxymethylbilane synthase), C-terminal domain"/>
    <property type="match status" value="1"/>
</dbReference>
<evidence type="ECO:0000259" key="14">
    <source>
        <dbReference type="Pfam" id="PF03900"/>
    </source>
</evidence>
<dbReference type="Pfam" id="PF03900">
    <property type="entry name" value="Porphobil_deamC"/>
    <property type="match status" value="1"/>
</dbReference>
<dbReference type="PANTHER" id="PTHR11557:SF0">
    <property type="entry name" value="PORPHOBILINOGEN DEAMINASE"/>
    <property type="match status" value="1"/>
</dbReference>
<evidence type="ECO:0000256" key="1">
    <source>
        <dbReference type="ARBA" id="ARBA00001916"/>
    </source>
</evidence>
<dbReference type="Pfam" id="PF01379">
    <property type="entry name" value="Porphobil_deam"/>
    <property type="match status" value="1"/>
</dbReference>
<dbReference type="Gene3D" id="3.40.190.10">
    <property type="entry name" value="Periplasmic binding protein-like II"/>
    <property type="match status" value="2"/>
</dbReference>
<dbReference type="Gene3D" id="3.30.160.40">
    <property type="entry name" value="Porphobilinogen deaminase, C-terminal domain"/>
    <property type="match status" value="1"/>
</dbReference>
<dbReference type="SUPFAM" id="SSF53850">
    <property type="entry name" value="Periplasmic binding protein-like II"/>
    <property type="match status" value="1"/>
</dbReference>
<dbReference type="FunFam" id="3.40.190.10:FF:000086">
    <property type="entry name" value="Probable porphobilinogen deaminase"/>
    <property type="match status" value="1"/>
</dbReference>
<dbReference type="PIRSF" id="PIRSF001438">
    <property type="entry name" value="4pyrrol_synth_OHMeBilane_synth"/>
    <property type="match status" value="1"/>
</dbReference>
<keyword evidence="7" id="KW-0808">Transferase</keyword>
<evidence type="ECO:0000256" key="6">
    <source>
        <dbReference type="ARBA" id="ARBA00016519"/>
    </source>
</evidence>
<dbReference type="InterPro" id="IPR022418">
    <property type="entry name" value="Porphobilinogen_deaminase_C"/>
</dbReference>
<dbReference type="GO" id="GO:0006783">
    <property type="term" value="P:heme biosynthetic process"/>
    <property type="evidence" value="ECO:0007669"/>
    <property type="project" value="UniProtKB-KW"/>
</dbReference>
<evidence type="ECO:0000256" key="9">
    <source>
        <dbReference type="ARBA" id="ARBA00023244"/>
    </source>
</evidence>
<evidence type="ECO:0000256" key="7">
    <source>
        <dbReference type="ARBA" id="ARBA00022679"/>
    </source>
</evidence>
<feature type="domain" description="Porphobilinogen deaminase C-terminal" evidence="14">
    <location>
        <begin position="240"/>
        <end position="314"/>
    </location>
</feature>
<dbReference type="OMA" id="LWQANHI"/>
<dbReference type="STRING" id="1109443.G4TPN3"/>
<evidence type="ECO:0000313" key="16">
    <source>
        <dbReference type="Proteomes" id="UP000007148"/>
    </source>
</evidence>
<feature type="domain" description="Porphobilinogen deaminase N-terminal" evidence="13">
    <location>
        <begin position="11"/>
        <end position="223"/>
    </location>
</feature>
<comment type="catalytic activity">
    <reaction evidence="12">
        <text>4 porphobilinogen + H2O = hydroxymethylbilane + 4 NH4(+)</text>
        <dbReference type="Rhea" id="RHEA:13185"/>
        <dbReference type="ChEBI" id="CHEBI:15377"/>
        <dbReference type="ChEBI" id="CHEBI:28938"/>
        <dbReference type="ChEBI" id="CHEBI:57845"/>
        <dbReference type="ChEBI" id="CHEBI:58126"/>
        <dbReference type="EC" id="2.5.1.61"/>
    </reaction>
</comment>
<evidence type="ECO:0000259" key="13">
    <source>
        <dbReference type="Pfam" id="PF01379"/>
    </source>
</evidence>
<name>G4TPN3_SERID</name>
<dbReference type="GO" id="GO:0004418">
    <property type="term" value="F:hydroxymethylbilane synthase activity"/>
    <property type="evidence" value="ECO:0007669"/>
    <property type="project" value="UniProtKB-EC"/>
</dbReference>
<dbReference type="EMBL" id="CAFZ01000214">
    <property type="protein sequence ID" value="CCA73289.1"/>
    <property type="molecule type" value="Genomic_DNA"/>
</dbReference>
<dbReference type="PANTHER" id="PTHR11557">
    <property type="entry name" value="PORPHOBILINOGEN DEAMINASE"/>
    <property type="match status" value="1"/>
</dbReference>
<comment type="caution">
    <text evidence="15">The sequence shown here is derived from an EMBL/GenBank/DDBJ whole genome shotgun (WGS) entry which is preliminary data.</text>
</comment>
<comment type="similarity">
    <text evidence="4">Belongs to the HMBS family.</text>
</comment>
<dbReference type="InterPro" id="IPR000860">
    <property type="entry name" value="HemC"/>
</dbReference>
<dbReference type="Proteomes" id="UP000007148">
    <property type="component" value="Unassembled WGS sequence"/>
</dbReference>
<keyword evidence="16" id="KW-1185">Reference proteome</keyword>